<dbReference type="InterPro" id="IPR015915">
    <property type="entry name" value="Kelch-typ_b-propeller"/>
</dbReference>
<evidence type="ECO:0000313" key="4">
    <source>
        <dbReference type="WBParaSite" id="MCU_009511-RB"/>
    </source>
</evidence>
<dbReference type="AlphaFoldDB" id="A0A5K3FPS3"/>
<dbReference type="WBParaSite" id="MCU_009511-RB">
    <property type="protein sequence ID" value="MCU_009511-RB"/>
    <property type="gene ID" value="MCU_009511"/>
</dbReference>
<keyword evidence="3" id="KW-0472">Membrane</keyword>
<dbReference type="Pfam" id="PF01344">
    <property type="entry name" value="Kelch_1"/>
    <property type="match status" value="2"/>
</dbReference>
<dbReference type="PANTHER" id="PTHR45632:SF3">
    <property type="entry name" value="KELCH-LIKE PROTEIN 32"/>
    <property type="match status" value="1"/>
</dbReference>
<feature type="transmembrane region" description="Helical" evidence="3">
    <location>
        <begin position="392"/>
        <end position="414"/>
    </location>
</feature>
<organism evidence="4">
    <name type="scientific">Mesocestoides corti</name>
    <name type="common">Flatworm</name>
    <dbReference type="NCBI Taxonomy" id="53468"/>
    <lineage>
        <taxon>Eukaryota</taxon>
        <taxon>Metazoa</taxon>
        <taxon>Spiralia</taxon>
        <taxon>Lophotrochozoa</taxon>
        <taxon>Platyhelminthes</taxon>
        <taxon>Cestoda</taxon>
        <taxon>Eucestoda</taxon>
        <taxon>Cyclophyllidea</taxon>
        <taxon>Mesocestoididae</taxon>
        <taxon>Mesocestoides</taxon>
    </lineage>
</organism>
<keyword evidence="2" id="KW-0677">Repeat</keyword>
<dbReference type="SUPFAM" id="SSF117281">
    <property type="entry name" value="Kelch motif"/>
    <property type="match status" value="1"/>
</dbReference>
<keyword evidence="1" id="KW-0880">Kelch repeat</keyword>
<sequence>MDNAVRLFLLANDLGSRTITSWCAEFLRPRVSRDNLEQIWSIANATKNTQMIDICVPVIAAHFDSITTQVTFNSTTGLDSLLSFLSDDRLVSVAGTAKLRMIVNWFEANNTATKEGVTAFVDEDDDSRDATFKDLVGAVDLSEITSCDFVEFCMSECWIKLPAKFRDIMGNAWKEANPRGIIQDYLINIASPSRNALGVSNEVTFTTFKWKEIEKHIIESDIEELPTADVNFRRTVPSRNGCTVAVLNDSIYLIGGRNEKGEASRLVDRVDPFDGRVSSAAPMKQARISCSAVAATLNPPQLLVFGGYNGETNMLACEKFDLATNRWTPLPDMPTPRTACSAVSVPGVGVVVVNGIGRESGNYCTAELLSCSTEDSGMEKWSWRQLAPTIELVLALVLPTSVVASSLLAVAFALT</sequence>
<protein>
    <submittedName>
        <fullName evidence="4 5">BTB domain-containing protein</fullName>
    </submittedName>
</protein>
<dbReference type="InterPro" id="IPR006652">
    <property type="entry name" value="Kelch_1"/>
</dbReference>
<evidence type="ECO:0000256" key="3">
    <source>
        <dbReference type="SAM" id="Phobius"/>
    </source>
</evidence>
<name>A0A5K3FPS3_MESCO</name>
<dbReference type="Gene3D" id="2.120.10.80">
    <property type="entry name" value="Kelch-type beta propeller"/>
    <property type="match status" value="1"/>
</dbReference>
<evidence type="ECO:0000256" key="2">
    <source>
        <dbReference type="ARBA" id="ARBA00022737"/>
    </source>
</evidence>
<reference evidence="4 5" key="1">
    <citation type="submission" date="2019-11" db="UniProtKB">
        <authorList>
            <consortium name="WormBaseParasite"/>
        </authorList>
    </citation>
    <scope>IDENTIFICATION</scope>
</reference>
<proteinExistence type="predicted"/>
<keyword evidence="3" id="KW-1133">Transmembrane helix</keyword>
<dbReference type="PANTHER" id="PTHR45632">
    <property type="entry name" value="LD33804P"/>
    <property type="match status" value="1"/>
</dbReference>
<evidence type="ECO:0000256" key="1">
    <source>
        <dbReference type="ARBA" id="ARBA00022441"/>
    </source>
</evidence>
<dbReference type="SMART" id="SM00612">
    <property type="entry name" value="Kelch"/>
    <property type="match status" value="2"/>
</dbReference>
<dbReference type="WBParaSite" id="MCU_009511-RC">
    <property type="protein sequence ID" value="MCU_009511-RC"/>
    <property type="gene ID" value="MCU_009511"/>
</dbReference>
<keyword evidence="3" id="KW-0812">Transmembrane</keyword>
<evidence type="ECO:0000313" key="5">
    <source>
        <dbReference type="WBParaSite" id="MCU_009511-RC"/>
    </source>
</evidence>
<accession>A0A5K3FPS3</accession>